<keyword evidence="2" id="KW-1185">Reference proteome</keyword>
<sequence>MRENVIEEMRQMQQDGETKRKMLEMLKRVHLEEETNDAEVDDEFEDSMLSQETIQKVLSGNDLNLEDLSPEERKQFQRAITSGVLSKMIEPWEPWWLKPSARAISLRQDGTQLVRPVDDQASSETSLSEIPPGPETPLLLLCELTSRDPSPLLPVHLLDVLYSYCFTLRLYNGDWRCDPLGAAMVVLSVSAILEEGRQPATVPEALGHCLARTCSSEYKHAGGLRLGQILLDDTMGLLFLGSDALVCLLCDLQRLILAGGTMLRSEKMRKEKNVEARSKLRRADKKVYFLMCWANEQPGEAWSSLASLVEVEKASMAAIEEARNLTKEPRRKPLIEEL</sequence>
<organism evidence="1 2">
    <name type="scientific">Spirodela intermedia</name>
    <name type="common">Intermediate duckweed</name>
    <dbReference type="NCBI Taxonomy" id="51605"/>
    <lineage>
        <taxon>Eukaryota</taxon>
        <taxon>Viridiplantae</taxon>
        <taxon>Streptophyta</taxon>
        <taxon>Embryophyta</taxon>
        <taxon>Tracheophyta</taxon>
        <taxon>Spermatophyta</taxon>
        <taxon>Magnoliopsida</taxon>
        <taxon>Liliopsida</taxon>
        <taxon>Araceae</taxon>
        <taxon>Lemnoideae</taxon>
        <taxon>Spirodela</taxon>
    </lineage>
</organism>
<protein>
    <submittedName>
        <fullName evidence="1">Uncharacterized protein</fullName>
    </submittedName>
</protein>
<evidence type="ECO:0000313" key="2">
    <source>
        <dbReference type="Proteomes" id="UP000663760"/>
    </source>
</evidence>
<dbReference type="PANTHER" id="PTHR15555">
    <property type="entry name" value="ZINC FINGER HIT DOMAIN CONTAINING PROTEIN 2 PROTEIN FON -RELATED"/>
    <property type="match status" value="1"/>
</dbReference>
<gene>
    <name evidence="1" type="ORF">SI8410_02003113</name>
</gene>
<dbReference type="AlphaFoldDB" id="A0A7I8K453"/>
<proteinExistence type="predicted"/>
<reference evidence="1" key="1">
    <citation type="submission" date="2020-02" db="EMBL/GenBank/DDBJ databases">
        <authorList>
            <person name="Scholz U."/>
            <person name="Mascher M."/>
            <person name="Fiebig A."/>
        </authorList>
    </citation>
    <scope>NUCLEOTIDE SEQUENCE</scope>
</reference>
<name>A0A7I8K453_SPIIN</name>
<dbReference type="Proteomes" id="UP000663760">
    <property type="component" value="Chromosome 2"/>
</dbReference>
<dbReference type="OrthoDB" id="18412at2759"/>
<dbReference type="EMBL" id="LR746265">
    <property type="protein sequence ID" value="CAA7391914.1"/>
    <property type="molecule type" value="Genomic_DNA"/>
</dbReference>
<dbReference type="PANTHER" id="PTHR15555:SF0">
    <property type="entry name" value="ZINC FINGER HIT DOMAIN-CONTAINING PROTEIN 2"/>
    <property type="match status" value="1"/>
</dbReference>
<evidence type="ECO:0000313" key="1">
    <source>
        <dbReference type="EMBL" id="CAA7391914.1"/>
    </source>
</evidence>
<accession>A0A7I8K453</accession>
<dbReference type="InterPro" id="IPR039646">
    <property type="entry name" value="ZNHIT2"/>
</dbReference>